<evidence type="ECO:0000313" key="2">
    <source>
        <dbReference type="EMBL" id="MFC5506745.1"/>
    </source>
</evidence>
<gene>
    <name evidence="2" type="ORF">ACFPN9_15945</name>
</gene>
<name>A0ABW0P2W9_9HYPH</name>
<feature type="transmembrane region" description="Helical" evidence="1">
    <location>
        <begin position="26"/>
        <end position="45"/>
    </location>
</feature>
<dbReference type="EMBL" id="JBHSLU010000050">
    <property type="protein sequence ID" value="MFC5506745.1"/>
    <property type="molecule type" value="Genomic_DNA"/>
</dbReference>
<dbReference type="Pfam" id="PF04314">
    <property type="entry name" value="PCuAC"/>
    <property type="match status" value="1"/>
</dbReference>
<evidence type="ECO:0000313" key="3">
    <source>
        <dbReference type="Proteomes" id="UP001596060"/>
    </source>
</evidence>
<proteinExistence type="predicted"/>
<accession>A0ABW0P2W9</accession>
<dbReference type="InterPro" id="IPR007410">
    <property type="entry name" value="LpqE-like"/>
</dbReference>
<dbReference type="InterPro" id="IPR036182">
    <property type="entry name" value="PCuAC_sf"/>
</dbReference>
<dbReference type="RefSeq" id="WP_047575326.1">
    <property type="nucleotide sequence ID" value="NZ_JBHSLU010000050.1"/>
</dbReference>
<reference evidence="3" key="1">
    <citation type="journal article" date="2019" name="Int. J. Syst. Evol. Microbiol.">
        <title>The Global Catalogue of Microorganisms (GCM) 10K type strain sequencing project: providing services to taxonomists for standard genome sequencing and annotation.</title>
        <authorList>
            <consortium name="The Broad Institute Genomics Platform"/>
            <consortium name="The Broad Institute Genome Sequencing Center for Infectious Disease"/>
            <person name="Wu L."/>
            <person name="Ma J."/>
        </authorList>
    </citation>
    <scope>NUCLEOTIDE SEQUENCE [LARGE SCALE GENOMIC DNA]</scope>
    <source>
        <strain evidence="3">CCUG 43117</strain>
    </source>
</reference>
<dbReference type="PANTHER" id="PTHR36302">
    <property type="entry name" value="BLR7088 PROTEIN"/>
    <property type="match status" value="1"/>
</dbReference>
<keyword evidence="1" id="KW-0472">Membrane</keyword>
<dbReference type="PANTHER" id="PTHR36302:SF1">
    <property type="entry name" value="COPPER CHAPERONE PCU(A)C"/>
    <property type="match status" value="1"/>
</dbReference>
<organism evidence="2 3">
    <name type="scientific">Bosea massiliensis</name>
    <dbReference type="NCBI Taxonomy" id="151419"/>
    <lineage>
        <taxon>Bacteria</taxon>
        <taxon>Pseudomonadati</taxon>
        <taxon>Pseudomonadota</taxon>
        <taxon>Alphaproteobacteria</taxon>
        <taxon>Hyphomicrobiales</taxon>
        <taxon>Boseaceae</taxon>
        <taxon>Bosea</taxon>
    </lineage>
</organism>
<keyword evidence="1" id="KW-0812">Transmembrane</keyword>
<protein>
    <submittedName>
        <fullName evidence="2">Copper chaperone PCu(A)C</fullName>
    </submittedName>
</protein>
<dbReference type="InterPro" id="IPR058248">
    <property type="entry name" value="Lxx211020-like"/>
</dbReference>
<dbReference type="Proteomes" id="UP001596060">
    <property type="component" value="Unassembled WGS sequence"/>
</dbReference>
<dbReference type="Gene3D" id="2.60.40.1890">
    <property type="entry name" value="PCu(A)C copper chaperone"/>
    <property type="match status" value="1"/>
</dbReference>
<keyword evidence="1" id="KW-1133">Transmembrane helix</keyword>
<keyword evidence="3" id="KW-1185">Reference proteome</keyword>
<comment type="caution">
    <text evidence="2">The sequence shown here is derived from an EMBL/GenBank/DDBJ whole genome shotgun (WGS) entry which is preliminary data.</text>
</comment>
<evidence type="ECO:0000256" key="1">
    <source>
        <dbReference type="SAM" id="Phobius"/>
    </source>
</evidence>
<dbReference type="SUPFAM" id="SSF110087">
    <property type="entry name" value="DR1885-like metal-binding protein"/>
    <property type="match status" value="1"/>
</dbReference>
<sequence length="184" mass="19864">MKRIRRWLAIAAYADVRPFALLSRAAVWRLGGLVALVGAGLLAMGQIHPEPVAQRGGVAVIHPWAKGSALKGDQFPFYATFTNSGGRPDRLLKIETGAAHHAILKALDSKTGIVRPVELDELAVPANGRVSLRPGTHQITLIGLYAKVEPGSFIPVTFVFERAGRLSADIRVENLGEPEHKDHS</sequence>